<reference evidence="2" key="1">
    <citation type="submission" date="2022-10" db="EMBL/GenBank/DDBJ databases">
        <title>The complete genomes of actinobacterial strains from the NBC collection.</title>
        <authorList>
            <person name="Joergensen T.S."/>
            <person name="Alvarez Arevalo M."/>
            <person name="Sterndorff E.B."/>
            <person name="Faurdal D."/>
            <person name="Vuksanovic O."/>
            <person name="Mourched A.-S."/>
            <person name="Charusanti P."/>
            <person name="Shaw S."/>
            <person name="Blin K."/>
            <person name="Weber T."/>
        </authorList>
    </citation>
    <scope>NUCLEOTIDE SEQUENCE</scope>
    <source>
        <strain evidence="2">NBC_01401</strain>
    </source>
</reference>
<dbReference type="EMBL" id="CP109535">
    <property type="protein sequence ID" value="WTY94751.1"/>
    <property type="molecule type" value="Genomic_DNA"/>
</dbReference>
<organism evidence="2">
    <name type="scientific">Streptomyces sp. NBC_01401</name>
    <dbReference type="NCBI Taxonomy" id="2903854"/>
    <lineage>
        <taxon>Bacteria</taxon>
        <taxon>Bacillati</taxon>
        <taxon>Actinomycetota</taxon>
        <taxon>Actinomycetes</taxon>
        <taxon>Kitasatosporales</taxon>
        <taxon>Streptomycetaceae</taxon>
        <taxon>Streptomyces</taxon>
    </lineage>
</organism>
<name>A0AAU3GQM1_9ACTN</name>
<accession>A0AAU3GQM1</accession>
<dbReference type="AlphaFoldDB" id="A0AAU3GQM1"/>
<protein>
    <submittedName>
        <fullName evidence="2">DUF5682 family protein</fullName>
    </submittedName>
</protein>
<gene>
    <name evidence="2" type="ORF">OG626_07505</name>
</gene>
<sequence>MSALAEGTPFGALRGQLQDAATEFAGGPDALQGILLGIVDDVDRAVREPLEIFPVCHHSPASAVAMARRLREKQPKVVYLELCEDMAPLLTELRNCRLPVAVQAFASEVEGFPPEWAPLSVVAPITEASAEYQAIAYALDTPGVELVLVDRSSDHVFQWQAGATAPTEPGAPPADEEAALHGDAVGVEIGDLRPRFAELEEHLLHHGRVRHWSEWWHQYVELPLGDSDHDTYRQVMLLIGSLFRRLAPGDTDRVRVDEDRERYMWTRMREHLATTGTDPEDCLYVCGAFHASSRVEEFGVHGSDTFEITPPSGSTWQHGLIPSSHTAIEAQFGLAAGSVSIAATQWTQNIQRTKVRPYRLAGQAGTRKAPKQRRTAGSAAPVATEAPSDKLSGFLRNPPVLDQLDEAELLDWSVEIVRSARRNGYLASTADAIAVFETSILLAGMRDRARPTPYDFQDAAVTCIEKETVPGRRDVRRLVEILMGGDRVGRVGYDALPPLARDVHDRLAPLDLKLQQRGVRRALLDMTSQPELRQCSDVLWILRHLMPHGAARPIMGERELGKQSVQESWDLALGTHQRALIELGYEGVSIEQVLEQRLRRAAYAPNATAAQVLAAVEDAVLLLGSGRLADELGTRALEVLATERSVDGAPEVLRRVRRLLAYYRISRPELPAWIESFARTGYAHYCTLLPTAFTDEDATVRQVAAMLGFLFSMESLVVSLGCDRAQLDLAFAQSHPQEPSRVALLWAAQVHLGRLSRAELRERCDALLGNPLVVPAYPRYLSGFLHALEPVPQLADFVVEAVSNAFARLPDPVLLPWLPRLISTLRSEGADLAPLLIREAGRVFPGRLAALDTWVPPWQSAPADPAAPPARAGTGGGSAHRAVLLAAHPATCDSVAALLGCDEPWEAEAPVPTGAILAGRHPGTAAAVEELLAGV</sequence>
<feature type="region of interest" description="Disordered" evidence="1">
    <location>
        <begin position="360"/>
        <end position="395"/>
    </location>
</feature>
<evidence type="ECO:0000256" key="1">
    <source>
        <dbReference type="SAM" id="MobiDB-lite"/>
    </source>
</evidence>
<proteinExistence type="predicted"/>
<evidence type="ECO:0000313" key="2">
    <source>
        <dbReference type="EMBL" id="WTY94751.1"/>
    </source>
</evidence>